<keyword evidence="1" id="KW-0732">Signal</keyword>
<protein>
    <submittedName>
        <fullName evidence="2">Uncharacterized protein</fullName>
    </submittedName>
</protein>
<evidence type="ECO:0000313" key="3">
    <source>
        <dbReference type="Proteomes" id="UP000320042"/>
    </source>
</evidence>
<dbReference type="AlphaFoldDB" id="A0A563UGR2"/>
<sequence>MKISQLIAVVLVGLAGTVNAQEKVKLSDSTQLVYAGVKGDREGLYQIKNLKNDGVWVQGNYKNDARTGTWYFFNSKKELDLRYSYDQKKLLFFNNDMLKDVTVEILSDDSETKKSATAPLPLCPIELYASIVASKVNDKNDGGNDPFEAEITAEVATDGTATYTAKFRGVNKKVITNSLNVPQDHFNIDWIPAMYKGKPIASKFVVYAQVQGNGTSNYRRFRWND</sequence>
<dbReference type="EMBL" id="VOEJ01000002">
    <property type="protein sequence ID" value="TWR30531.1"/>
    <property type="molecule type" value="Genomic_DNA"/>
</dbReference>
<reference evidence="2 3" key="1">
    <citation type="submission" date="2019-07" db="EMBL/GenBank/DDBJ databases">
        <authorList>
            <person name="Kim J."/>
        </authorList>
    </citation>
    <scope>NUCLEOTIDE SEQUENCE [LARGE SCALE GENOMIC DNA]</scope>
    <source>
        <strain evidence="3">dk17</strain>
    </source>
</reference>
<accession>A0A563UGR2</accession>
<dbReference type="RefSeq" id="WP_146380989.1">
    <property type="nucleotide sequence ID" value="NZ_VOEJ01000002.1"/>
</dbReference>
<gene>
    <name evidence="2" type="ORF">FPZ43_06220</name>
</gene>
<comment type="caution">
    <text evidence="2">The sequence shown here is derived from an EMBL/GenBank/DDBJ whole genome shotgun (WGS) entry which is preliminary data.</text>
</comment>
<keyword evidence="3" id="KW-1185">Reference proteome</keyword>
<organism evidence="2 3">
    <name type="scientific">Mucilaginibacter pallidiroseus</name>
    <dbReference type="NCBI Taxonomy" id="2599295"/>
    <lineage>
        <taxon>Bacteria</taxon>
        <taxon>Pseudomonadati</taxon>
        <taxon>Bacteroidota</taxon>
        <taxon>Sphingobacteriia</taxon>
        <taxon>Sphingobacteriales</taxon>
        <taxon>Sphingobacteriaceae</taxon>
        <taxon>Mucilaginibacter</taxon>
    </lineage>
</organism>
<proteinExistence type="predicted"/>
<feature type="signal peptide" evidence="1">
    <location>
        <begin position="1"/>
        <end position="20"/>
    </location>
</feature>
<dbReference type="Proteomes" id="UP000320042">
    <property type="component" value="Unassembled WGS sequence"/>
</dbReference>
<feature type="chain" id="PRO_5021812684" evidence="1">
    <location>
        <begin position="21"/>
        <end position="225"/>
    </location>
</feature>
<evidence type="ECO:0000256" key="1">
    <source>
        <dbReference type="SAM" id="SignalP"/>
    </source>
</evidence>
<evidence type="ECO:0000313" key="2">
    <source>
        <dbReference type="EMBL" id="TWR30531.1"/>
    </source>
</evidence>
<name>A0A563UGR2_9SPHI</name>
<dbReference type="OrthoDB" id="758308at2"/>